<evidence type="ECO:0000313" key="3">
    <source>
        <dbReference type="WBParaSite" id="maker-unitig_19846-snap-gene-0.4-mRNA-1"/>
    </source>
</evidence>
<dbReference type="AlphaFoldDB" id="A0A1I8F456"/>
<keyword evidence="2" id="KW-1185">Reference proteome</keyword>
<reference evidence="3" key="1">
    <citation type="submission" date="2016-11" db="UniProtKB">
        <authorList>
            <consortium name="WormBaseParasite"/>
        </authorList>
    </citation>
    <scope>IDENTIFICATION</scope>
</reference>
<accession>A0A1I8F456</accession>
<evidence type="ECO:0000256" key="1">
    <source>
        <dbReference type="SAM" id="MobiDB-lite"/>
    </source>
</evidence>
<sequence length="28" mass="3082">MPPTERPGAALRSVRQFRTPGGRIYAVP</sequence>
<name>A0A1I8F456_9PLAT</name>
<dbReference type="WBParaSite" id="maker-unitig_19846-snap-gene-0.4-mRNA-1">
    <property type="protein sequence ID" value="maker-unitig_19846-snap-gene-0.4-mRNA-1"/>
    <property type="gene ID" value="maker-unitig_19846-snap-gene-0.4"/>
</dbReference>
<feature type="region of interest" description="Disordered" evidence="1">
    <location>
        <begin position="1"/>
        <end position="28"/>
    </location>
</feature>
<protein>
    <submittedName>
        <fullName evidence="3">DUF4102 domain-containing protein</fullName>
    </submittedName>
</protein>
<proteinExistence type="predicted"/>
<dbReference type="Proteomes" id="UP000095280">
    <property type="component" value="Unplaced"/>
</dbReference>
<evidence type="ECO:0000313" key="2">
    <source>
        <dbReference type="Proteomes" id="UP000095280"/>
    </source>
</evidence>
<organism evidence="2 3">
    <name type="scientific">Macrostomum lignano</name>
    <dbReference type="NCBI Taxonomy" id="282301"/>
    <lineage>
        <taxon>Eukaryota</taxon>
        <taxon>Metazoa</taxon>
        <taxon>Spiralia</taxon>
        <taxon>Lophotrochozoa</taxon>
        <taxon>Platyhelminthes</taxon>
        <taxon>Rhabditophora</taxon>
        <taxon>Macrostomorpha</taxon>
        <taxon>Macrostomida</taxon>
        <taxon>Macrostomidae</taxon>
        <taxon>Macrostomum</taxon>
    </lineage>
</organism>